<organism evidence="1 2">
    <name type="scientific">Candidatus Magasanikbacteria bacterium GW2011_GWC2_37_14</name>
    <dbReference type="NCBI Taxonomy" id="1619046"/>
    <lineage>
        <taxon>Bacteria</taxon>
        <taxon>Candidatus Magasanikiibacteriota</taxon>
    </lineage>
</organism>
<accession>A0A0G0GMJ9</accession>
<evidence type="ECO:0000313" key="2">
    <source>
        <dbReference type="Proteomes" id="UP000034849"/>
    </source>
</evidence>
<reference evidence="1 2" key="1">
    <citation type="journal article" date="2015" name="Nature">
        <title>rRNA introns, odd ribosomes, and small enigmatic genomes across a large radiation of phyla.</title>
        <authorList>
            <person name="Brown C.T."/>
            <person name="Hug L.A."/>
            <person name="Thomas B.C."/>
            <person name="Sharon I."/>
            <person name="Castelle C.J."/>
            <person name="Singh A."/>
            <person name="Wilkins M.J."/>
            <person name="Williams K.H."/>
            <person name="Banfield J.F."/>
        </authorList>
    </citation>
    <scope>NUCLEOTIDE SEQUENCE [LARGE SCALE GENOMIC DNA]</scope>
</reference>
<dbReference type="STRING" id="1619046.US42_C0010G0032"/>
<dbReference type="Proteomes" id="UP000034849">
    <property type="component" value="Unassembled WGS sequence"/>
</dbReference>
<evidence type="ECO:0000313" key="1">
    <source>
        <dbReference type="EMBL" id="KKQ27385.1"/>
    </source>
</evidence>
<proteinExistence type="predicted"/>
<sequence>MTPLQTILETIQKLVTKPLDFYGIQEQEIILKNTLSAINSLKQALESKNLTTTHAHKAIKKTEMVLLEKIDEVEFIQALGNVIDIYSNTPPPNIHVEELLEKINKIFTKTKTAIIEHHVLLEKLEDRTKKLSPEEQEKNDKETIQKIGIFYVLEYTLQVLHEFTCLDDNSKQKLLTTGLQTKAGNLPAYYPLENTFRKELCYKIFNPEIRHQLLAAFYKLEEDFYSEDLKKVFLALKEFNLNILETFSKFGLKKFQGMLYKPFGDSLPVSELIKKIKELK</sequence>
<gene>
    <name evidence="1" type="ORF">US42_C0010G0032</name>
</gene>
<protein>
    <submittedName>
        <fullName evidence="1">Uncharacterized protein</fullName>
    </submittedName>
</protein>
<name>A0A0G0GMJ9_9BACT</name>
<dbReference type="AlphaFoldDB" id="A0A0G0GMJ9"/>
<dbReference type="EMBL" id="LBSX01000010">
    <property type="protein sequence ID" value="KKQ27385.1"/>
    <property type="molecule type" value="Genomic_DNA"/>
</dbReference>
<comment type="caution">
    <text evidence="1">The sequence shown here is derived from an EMBL/GenBank/DDBJ whole genome shotgun (WGS) entry which is preliminary data.</text>
</comment>